<gene>
    <name evidence="11 13" type="primary">cobT</name>
    <name evidence="13" type="ORF">ACFFN0_13965</name>
</gene>
<keyword evidence="6 11" id="KW-0169">Cobalamin biosynthesis</keyword>
<keyword evidence="7 11" id="KW-0328">Glycosyltransferase</keyword>
<comment type="catalytic activity">
    <reaction evidence="10 11">
        <text>5,6-dimethylbenzimidazole + nicotinate beta-D-ribonucleotide = alpha-ribazole 5'-phosphate + nicotinate + H(+)</text>
        <dbReference type="Rhea" id="RHEA:11196"/>
        <dbReference type="ChEBI" id="CHEBI:15378"/>
        <dbReference type="ChEBI" id="CHEBI:15890"/>
        <dbReference type="ChEBI" id="CHEBI:32544"/>
        <dbReference type="ChEBI" id="CHEBI:57502"/>
        <dbReference type="ChEBI" id="CHEBI:57918"/>
        <dbReference type="EC" id="2.4.2.21"/>
    </reaction>
</comment>
<feature type="active site" description="Proton acceptor" evidence="11">
    <location>
        <position position="343"/>
    </location>
</feature>
<evidence type="ECO:0000256" key="11">
    <source>
        <dbReference type="HAMAP-Rule" id="MF_00230"/>
    </source>
</evidence>
<dbReference type="NCBIfam" id="TIGR03160">
    <property type="entry name" value="cobT_DBIPRT"/>
    <property type="match status" value="1"/>
</dbReference>
<dbReference type="InterPro" id="IPR023195">
    <property type="entry name" value="Nict_dMeBzImd_PRibTrfase_N"/>
</dbReference>
<feature type="compositionally biased region" description="Basic and acidic residues" evidence="12">
    <location>
        <begin position="1"/>
        <end position="15"/>
    </location>
</feature>
<dbReference type="NCBIfam" id="NF000996">
    <property type="entry name" value="PRK00105.1"/>
    <property type="match status" value="1"/>
</dbReference>
<sequence length="379" mass="38174">MNDHPTSRPHREDHVTGPSDPEALAVVERTVAAVRPVDAEAAAAAAGAMDGKVKPLRSLGELERLAARLAGIQGTAQPHVDRPAIVVCAADHGIARSGVSAYPQEVTGLMLQGFAAGTAAVGVLARQAGVRLVVADLGVVDPPATAPGENEVLDRRVRAGTASSLDGPAMSLAEAQRAVAHGIALADDLVDDGVDLVGLGEMGIGNTTTASALTAALLGRDPARVTGPGTGVSGDVLAAKVRAVDAVLRRHEGAEGTWAVLARMGGLEVAALAGVALGAAARRVPVLLDGFISTAGAVVASRLAPRSVDAMVAAHLSPEPGHAVQLEELGLEPVLRLGMRLGEGTGAALAVPVLRSAVALLREMGSFADLGLPQDRPTV</sequence>
<dbReference type="PANTHER" id="PTHR43463:SF1">
    <property type="entry name" value="NICOTINATE-NUCLEOTIDE--DIMETHYLBENZIMIDAZOLE PHOSPHORIBOSYLTRANSFERASE"/>
    <property type="match status" value="1"/>
</dbReference>
<evidence type="ECO:0000256" key="6">
    <source>
        <dbReference type="ARBA" id="ARBA00022573"/>
    </source>
</evidence>
<evidence type="ECO:0000256" key="3">
    <source>
        <dbReference type="ARBA" id="ARBA00007110"/>
    </source>
</evidence>
<evidence type="ECO:0000256" key="4">
    <source>
        <dbReference type="ARBA" id="ARBA00011991"/>
    </source>
</evidence>
<dbReference type="SUPFAM" id="SSF52733">
    <property type="entry name" value="Nicotinate mononucleotide:5,6-dimethylbenzimidazole phosphoribosyltransferase (CobT)"/>
    <property type="match status" value="1"/>
</dbReference>
<comment type="caution">
    <text evidence="13">The sequence shown here is derived from an EMBL/GenBank/DDBJ whole genome shotgun (WGS) entry which is preliminary data.</text>
</comment>
<dbReference type="Gene3D" id="1.10.1610.10">
    <property type="match status" value="1"/>
</dbReference>
<organism evidence="13 14">
    <name type="scientific">Ornithinimicrobium kibberense</name>
    <dbReference type="NCBI Taxonomy" id="282060"/>
    <lineage>
        <taxon>Bacteria</taxon>
        <taxon>Bacillati</taxon>
        <taxon>Actinomycetota</taxon>
        <taxon>Actinomycetes</taxon>
        <taxon>Micrococcales</taxon>
        <taxon>Ornithinimicrobiaceae</taxon>
        <taxon>Ornithinimicrobium</taxon>
    </lineage>
</organism>
<evidence type="ECO:0000256" key="5">
    <source>
        <dbReference type="ARBA" id="ARBA00015486"/>
    </source>
</evidence>
<evidence type="ECO:0000313" key="13">
    <source>
        <dbReference type="EMBL" id="MFB9733152.1"/>
    </source>
</evidence>
<dbReference type="InterPro" id="IPR036087">
    <property type="entry name" value="Nict_dMeBzImd_PRibTrfase_sf"/>
</dbReference>
<dbReference type="Proteomes" id="UP001589613">
    <property type="component" value="Unassembled WGS sequence"/>
</dbReference>
<protein>
    <recommendedName>
        <fullName evidence="5 11">Nicotinate-nucleotide--dimethylbenzimidazole phosphoribosyltransferase</fullName>
        <shortName evidence="11">NN:DBI PRT</shortName>
        <ecNumber evidence="4 11">2.4.2.21</ecNumber>
    </recommendedName>
    <alternativeName>
        <fullName evidence="9 11">N(1)-alpha-phosphoribosyltransferase</fullName>
    </alternativeName>
</protein>
<dbReference type="HAMAP" id="MF_00230">
    <property type="entry name" value="CobT"/>
    <property type="match status" value="1"/>
</dbReference>
<dbReference type="PANTHER" id="PTHR43463">
    <property type="entry name" value="NICOTINATE-NUCLEOTIDE--DIMETHYLBENZIMIDAZOLE PHOSPHORIBOSYLTRANSFERASE"/>
    <property type="match status" value="1"/>
</dbReference>
<dbReference type="Gene3D" id="3.40.50.10210">
    <property type="match status" value="1"/>
</dbReference>
<keyword evidence="8 11" id="KW-0808">Transferase</keyword>
<evidence type="ECO:0000256" key="12">
    <source>
        <dbReference type="SAM" id="MobiDB-lite"/>
    </source>
</evidence>
<dbReference type="GO" id="GO:0008939">
    <property type="term" value="F:nicotinate-nucleotide-dimethylbenzimidazole phosphoribosyltransferase activity"/>
    <property type="evidence" value="ECO:0007669"/>
    <property type="project" value="UniProtKB-EC"/>
</dbReference>
<name>A0ABV5V604_9MICO</name>
<dbReference type="EC" id="2.4.2.21" evidence="4 11"/>
<feature type="region of interest" description="Disordered" evidence="12">
    <location>
        <begin position="1"/>
        <end position="21"/>
    </location>
</feature>
<evidence type="ECO:0000256" key="10">
    <source>
        <dbReference type="ARBA" id="ARBA00047340"/>
    </source>
</evidence>
<keyword evidence="14" id="KW-1185">Reference proteome</keyword>
<dbReference type="CDD" id="cd02439">
    <property type="entry name" value="DMB-PRT_CobT"/>
    <property type="match status" value="1"/>
</dbReference>
<evidence type="ECO:0000256" key="9">
    <source>
        <dbReference type="ARBA" id="ARBA00030686"/>
    </source>
</evidence>
<evidence type="ECO:0000256" key="7">
    <source>
        <dbReference type="ARBA" id="ARBA00022676"/>
    </source>
</evidence>
<dbReference type="InterPro" id="IPR003200">
    <property type="entry name" value="Nict_dMeBzImd_PRibTrfase"/>
</dbReference>
<dbReference type="RefSeq" id="WP_141337946.1">
    <property type="nucleotide sequence ID" value="NZ_JBHMAX010000024.1"/>
</dbReference>
<comment type="function">
    <text evidence="1 11">Catalyzes the synthesis of alpha-ribazole-5'-phosphate from nicotinate mononucleotide (NAMN) and 5,6-dimethylbenzimidazole (DMB).</text>
</comment>
<accession>A0ABV5V604</accession>
<evidence type="ECO:0000313" key="14">
    <source>
        <dbReference type="Proteomes" id="UP001589613"/>
    </source>
</evidence>
<reference evidence="13 14" key="1">
    <citation type="submission" date="2024-09" db="EMBL/GenBank/DDBJ databases">
        <authorList>
            <person name="Sun Q."/>
            <person name="Mori K."/>
        </authorList>
    </citation>
    <scope>NUCLEOTIDE SEQUENCE [LARGE SCALE GENOMIC DNA]</scope>
    <source>
        <strain evidence="13 14">JCM 12763</strain>
    </source>
</reference>
<dbReference type="Pfam" id="PF02277">
    <property type="entry name" value="DBI_PRT"/>
    <property type="match status" value="1"/>
</dbReference>
<dbReference type="EMBL" id="JBHMAX010000024">
    <property type="protein sequence ID" value="MFB9733152.1"/>
    <property type="molecule type" value="Genomic_DNA"/>
</dbReference>
<evidence type="ECO:0000256" key="1">
    <source>
        <dbReference type="ARBA" id="ARBA00002197"/>
    </source>
</evidence>
<evidence type="ECO:0000256" key="8">
    <source>
        <dbReference type="ARBA" id="ARBA00022679"/>
    </source>
</evidence>
<proteinExistence type="inferred from homology"/>
<comment type="similarity">
    <text evidence="3 11">Belongs to the CobT family.</text>
</comment>
<dbReference type="InterPro" id="IPR017846">
    <property type="entry name" value="Nict_dMeBzImd_PRibTrfase_bact"/>
</dbReference>
<evidence type="ECO:0000256" key="2">
    <source>
        <dbReference type="ARBA" id="ARBA00005049"/>
    </source>
</evidence>
<comment type="pathway">
    <text evidence="2 11">Nucleoside biosynthesis; alpha-ribazole biosynthesis; alpha-ribazole from 5,6-dimethylbenzimidazole: step 1/2.</text>
</comment>